<sequence>MATDFAWVSCKIPAGSISYRTHMSASGATPQGLRLFLHLNFQLENTFSLCQALSLASQIISNLTPQVICHWIQ</sequence>
<organism evidence="1 2">
    <name type="scientific">Solanum tuberosum</name>
    <name type="common">Potato</name>
    <dbReference type="NCBI Taxonomy" id="4113"/>
    <lineage>
        <taxon>Eukaryota</taxon>
        <taxon>Viridiplantae</taxon>
        <taxon>Streptophyta</taxon>
        <taxon>Embryophyta</taxon>
        <taxon>Tracheophyta</taxon>
        <taxon>Spermatophyta</taxon>
        <taxon>Magnoliopsida</taxon>
        <taxon>eudicotyledons</taxon>
        <taxon>Gunneridae</taxon>
        <taxon>Pentapetalae</taxon>
        <taxon>asterids</taxon>
        <taxon>lamiids</taxon>
        <taxon>Solanales</taxon>
        <taxon>Solanaceae</taxon>
        <taxon>Solanoideae</taxon>
        <taxon>Solaneae</taxon>
        <taxon>Solanum</taxon>
    </lineage>
</organism>
<evidence type="ECO:0000313" key="1">
    <source>
        <dbReference type="EMBL" id="KAH0738681.1"/>
    </source>
</evidence>
<keyword evidence="2" id="KW-1185">Reference proteome</keyword>
<dbReference type="Proteomes" id="UP000826656">
    <property type="component" value="Unassembled WGS sequence"/>
</dbReference>
<gene>
    <name evidence="1" type="ORF">KY290_037386</name>
</gene>
<accession>A0ABQ7TVV5</accession>
<protein>
    <submittedName>
        <fullName evidence="1">Uncharacterized protein</fullName>
    </submittedName>
</protein>
<evidence type="ECO:0000313" key="2">
    <source>
        <dbReference type="Proteomes" id="UP000826656"/>
    </source>
</evidence>
<name>A0ABQ7TVV5_SOLTU</name>
<dbReference type="EMBL" id="JAIVGD010000028">
    <property type="protein sequence ID" value="KAH0738681.1"/>
    <property type="molecule type" value="Genomic_DNA"/>
</dbReference>
<proteinExistence type="predicted"/>
<comment type="caution">
    <text evidence="1">The sequence shown here is derived from an EMBL/GenBank/DDBJ whole genome shotgun (WGS) entry which is preliminary data.</text>
</comment>
<reference evidence="1 2" key="1">
    <citation type="journal article" date="2021" name="bioRxiv">
        <title>Chromosome-scale and haplotype-resolved genome assembly of a tetraploid potato cultivar.</title>
        <authorList>
            <person name="Sun H."/>
            <person name="Jiao W.-B."/>
            <person name="Krause K."/>
            <person name="Campoy J.A."/>
            <person name="Goel M."/>
            <person name="Folz-Donahue K."/>
            <person name="Kukat C."/>
            <person name="Huettel B."/>
            <person name="Schneeberger K."/>
        </authorList>
    </citation>
    <scope>NUCLEOTIDE SEQUENCE [LARGE SCALE GENOMIC DNA]</scope>
    <source>
        <strain evidence="1">SolTubOtavaFocal</strain>
        <tissue evidence="1">Leaves</tissue>
    </source>
</reference>